<dbReference type="Pfam" id="PF01938">
    <property type="entry name" value="TRAM"/>
    <property type="match status" value="1"/>
</dbReference>
<feature type="domain" description="MTTase N-terminal" evidence="16">
    <location>
        <begin position="2"/>
        <end position="119"/>
    </location>
</feature>
<name>A0A4D6XRJ6_9GAMM</name>
<evidence type="ECO:0000256" key="3">
    <source>
        <dbReference type="ARBA" id="ARBA00022490"/>
    </source>
</evidence>
<dbReference type="InterPro" id="IPR038135">
    <property type="entry name" value="Methylthiotransferase_N_sf"/>
</dbReference>
<dbReference type="SUPFAM" id="SSF102114">
    <property type="entry name" value="Radical SAM enzymes"/>
    <property type="match status" value="1"/>
</dbReference>
<comment type="subcellular location">
    <subcellularLocation>
        <location evidence="14">Cytoplasm</location>
    </subcellularLocation>
</comment>
<dbReference type="AlphaFoldDB" id="A0A4D6XRJ6"/>
<dbReference type="GO" id="GO:0046872">
    <property type="term" value="F:metal ion binding"/>
    <property type="evidence" value="ECO:0007669"/>
    <property type="project" value="UniProtKB-KW"/>
</dbReference>
<dbReference type="Gene3D" id="3.40.50.12160">
    <property type="entry name" value="Methylthiotransferase, N-terminal domain"/>
    <property type="match status" value="1"/>
</dbReference>
<evidence type="ECO:0000259" key="17">
    <source>
        <dbReference type="PROSITE" id="PS51918"/>
    </source>
</evidence>
<feature type="domain" description="Radical SAM core" evidence="17">
    <location>
        <begin position="145"/>
        <end position="377"/>
    </location>
</feature>
<dbReference type="RefSeq" id="WP_158341911.1">
    <property type="nucleotide sequence ID" value="NZ_CP033012.1"/>
</dbReference>
<dbReference type="CDD" id="cd01335">
    <property type="entry name" value="Radical_SAM"/>
    <property type="match status" value="1"/>
</dbReference>
<dbReference type="Pfam" id="PF04055">
    <property type="entry name" value="Radical_SAM"/>
    <property type="match status" value="1"/>
</dbReference>
<keyword evidence="8 14" id="KW-0408">Iron</keyword>
<dbReference type="SFLD" id="SFLDG01082">
    <property type="entry name" value="B12-binding_domain_containing"/>
    <property type="match status" value="1"/>
</dbReference>
<comment type="catalytic activity">
    <reaction evidence="12">
        <text>2-thio-N(6)-dimethylallyladenosine(37) in tRNA + S-adenosyl-L-methionine = 2-methylsulfanyl-N(6)-dimethylallyladenosine(37) in tRNA + S-adenosyl-L-homocysteine + H(+)</text>
        <dbReference type="Rhea" id="RHEA:37063"/>
        <dbReference type="Rhea" id="RHEA-COMP:10376"/>
        <dbReference type="Rhea" id="RHEA-COMP:10377"/>
        <dbReference type="ChEBI" id="CHEBI:15378"/>
        <dbReference type="ChEBI" id="CHEBI:57856"/>
        <dbReference type="ChEBI" id="CHEBI:59789"/>
        <dbReference type="ChEBI" id="CHEBI:74416"/>
        <dbReference type="ChEBI" id="CHEBI:74417"/>
    </reaction>
    <physiologicalReaction direction="left-to-right" evidence="12">
        <dbReference type="Rhea" id="RHEA:37064"/>
    </physiologicalReaction>
</comment>
<feature type="binding site" evidence="14">
    <location>
        <position position="163"/>
    </location>
    <ligand>
        <name>[4Fe-4S] cluster</name>
        <dbReference type="ChEBI" id="CHEBI:49883"/>
        <label>2</label>
        <note>4Fe-4S-S-AdoMet</note>
    </ligand>
</feature>
<dbReference type="InterPro" id="IPR007197">
    <property type="entry name" value="rSAM"/>
</dbReference>
<evidence type="ECO:0000256" key="13">
    <source>
        <dbReference type="ARBA" id="ARBA00052587"/>
    </source>
</evidence>
<dbReference type="FunFam" id="3.80.30.20:FF:000001">
    <property type="entry name" value="tRNA-2-methylthio-N(6)-dimethylallyladenosine synthase 2"/>
    <property type="match status" value="1"/>
</dbReference>
<feature type="binding site" evidence="14">
    <location>
        <position position="166"/>
    </location>
    <ligand>
        <name>[4Fe-4S] cluster</name>
        <dbReference type="ChEBI" id="CHEBI:49883"/>
        <label>2</label>
        <note>4Fe-4S-S-AdoMet</note>
    </ligand>
</feature>
<dbReference type="InterPro" id="IPR006638">
    <property type="entry name" value="Elp3/MiaA/NifB-like_rSAM"/>
</dbReference>
<keyword evidence="19" id="KW-1185">Reference proteome</keyword>
<comment type="catalytic activity">
    <reaction evidence="13">
        <text>N(6)-dimethylallyladenosine(37) in tRNA + (sulfur carrier)-SH + AH2 + 2 S-adenosyl-L-methionine = 2-methylsulfanyl-N(6)-dimethylallyladenosine(37) in tRNA + (sulfur carrier)-H + 5'-deoxyadenosine + L-methionine + A + S-adenosyl-L-homocysteine + 2 H(+)</text>
        <dbReference type="Rhea" id="RHEA:37067"/>
        <dbReference type="Rhea" id="RHEA-COMP:10375"/>
        <dbReference type="Rhea" id="RHEA-COMP:10376"/>
        <dbReference type="Rhea" id="RHEA-COMP:14737"/>
        <dbReference type="Rhea" id="RHEA-COMP:14739"/>
        <dbReference type="ChEBI" id="CHEBI:13193"/>
        <dbReference type="ChEBI" id="CHEBI:15378"/>
        <dbReference type="ChEBI" id="CHEBI:17319"/>
        <dbReference type="ChEBI" id="CHEBI:17499"/>
        <dbReference type="ChEBI" id="CHEBI:29917"/>
        <dbReference type="ChEBI" id="CHEBI:57844"/>
        <dbReference type="ChEBI" id="CHEBI:57856"/>
        <dbReference type="ChEBI" id="CHEBI:59789"/>
        <dbReference type="ChEBI" id="CHEBI:64428"/>
        <dbReference type="ChEBI" id="CHEBI:74415"/>
        <dbReference type="ChEBI" id="CHEBI:74417"/>
        <dbReference type="EC" id="2.8.4.3"/>
    </reaction>
    <physiologicalReaction direction="left-to-right" evidence="13">
        <dbReference type="Rhea" id="RHEA:37068"/>
    </physiologicalReaction>
</comment>
<evidence type="ECO:0000259" key="16">
    <source>
        <dbReference type="PROSITE" id="PS51449"/>
    </source>
</evidence>
<feature type="domain" description="TRAM" evidence="15">
    <location>
        <begin position="380"/>
        <end position="442"/>
    </location>
</feature>
<gene>
    <name evidence="14 18" type="primary">miaB</name>
    <name evidence="18" type="ORF">D9V65_01745</name>
</gene>
<dbReference type="InterPro" id="IPR005839">
    <property type="entry name" value="Methylthiotransferase"/>
</dbReference>
<dbReference type="OrthoDB" id="9805215at2"/>
<dbReference type="Pfam" id="PF00919">
    <property type="entry name" value="UPF0004"/>
    <property type="match status" value="1"/>
</dbReference>
<evidence type="ECO:0000259" key="15">
    <source>
        <dbReference type="PROSITE" id="PS50926"/>
    </source>
</evidence>
<dbReference type="InterPro" id="IPR023404">
    <property type="entry name" value="rSAM_horseshoe"/>
</dbReference>
<evidence type="ECO:0000256" key="7">
    <source>
        <dbReference type="ARBA" id="ARBA00022723"/>
    </source>
</evidence>
<dbReference type="FunFam" id="3.40.50.12160:FF:000001">
    <property type="entry name" value="tRNA-2-methylthio-N(6)-dimethylallyladenosine synthase"/>
    <property type="match status" value="1"/>
</dbReference>
<dbReference type="NCBIfam" id="TIGR00089">
    <property type="entry name" value="MiaB/RimO family radical SAM methylthiotransferase"/>
    <property type="match status" value="1"/>
</dbReference>
<proteinExistence type="inferred from homology"/>
<evidence type="ECO:0000256" key="4">
    <source>
        <dbReference type="ARBA" id="ARBA00022679"/>
    </source>
</evidence>
<feature type="binding site" evidence="14">
    <location>
        <position position="82"/>
    </location>
    <ligand>
        <name>[4Fe-4S] cluster</name>
        <dbReference type="ChEBI" id="CHEBI:49883"/>
        <label>1</label>
    </ligand>
</feature>
<dbReference type="PROSITE" id="PS01278">
    <property type="entry name" value="MTTASE_RADICAL"/>
    <property type="match status" value="1"/>
</dbReference>
<evidence type="ECO:0000256" key="12">
    <source>
        <dbReference type="ARBA" id="ARBA00052380"/>
    </source>
</evidence>
<evidence type="ECO:0000256" key="10">
    <source>
        <dbReference type="ARBA" id="ARBA00033765"/>
    </source>
</evidence>
<comment type="subunit">
    <text evidence="14">Monomer.</text>
</comment>
<keyword evidence="6 14" id="KW-0819">tRNA processing</keyword>
<comment type="function">
    <text evidence="1 14">Catalyzes the methylthiolation of N6-(dimethylallyl)adenosine (i(6)A), leading to the formation of 2-methylthio-N6-(dimethylallyl)adenosine (ms(2)i(6)A) at position 37 in tRNAs that read codons beginning with uridine.</text>
</comment>
<dbReference type="HAMAP" id="MF_01864">
    <property type="entry name" value="tRNA_metthiotr_MiaB"/>
    <property type="match status" value="1"/>
</dbReference>
<reference evidence="18 19" key="1">
    <citation type="submission" date="2018-10" db="EMBL/GenBank/DDBJ databases">
        <title>Comparative functional genomics of the obligate endosymbiont Buchnera aphidicola.</title>
        <authorList>
            <person name="Chong R.A."/>
        </authorList>
    </citation>
    <scope>NUCLEOTIDE SEQUENCE [LARGE SCALE GENOMIC DNA]</scope>
    <source>
        <strain evidence="18 19">Aoe</strain>
    </source>
</reference>
<accession>A0A4D6XRJ6</accession>
<evidence type="ECO:0000256" key="2">
    <source>
        <dbReference type="ARBA" id="ARBA00022485"/>
    </source>
</evidence>
<comment type="similarity">
    <text evidence="14">Belongs to the methylthiotransferase family. MiaB subfamily.</text>
</comment>
<dbReference type="SFLD" id="SFLDF00273">
    <property type="entry name" value="(dimethylallyl)adenosine_tRNA"/>
    <property type="match status" value="1"/>
</dbReference>
<dbReference type="InterPro" id="IPR013848">
    <property type="entry name" value="Methylthiotransferase_N"/>
</dbReference>
<evidence type="ECO:0000256" key="5">
    <source>
        <dbReference type="ARBA" id="ARBA00022691"/>
    </source>
</evidence>
<dbReference type="PANTHER" id="PTHR43020">
    <property type="entry name" value="CDK5 REGULATORY SUBUNIT-ASSOCIATED PROTEIN 1"/>
    <property type="match status" value="1"/>
</dbReference>
<dbReference type="Proteomes" id="UP000298677">
    <property type="component" value="Chromosome"/>
</dbReference>
<dbReference type="EMBL" id="CP033012">
    <property type="protein sequence ID" value="QCI19456.1"/>
    <property type="molecule type" value="Genomic_DNA"/>
</dbReference>
<organism evidence="18 19">
    <name type="scientific">Buchnera aphidicola</name>
    <name type="common">Anoecia oenotherae</name>
    <dbReference type="NCBI Taxonomy" id="1241833"/>
    <lineage>
        <taxon>Bacteria</taxon>
        <taxon>Pseudomonadati</taxon>
        <taxon>Pseudomonadota</taxon>
        <taxon>Gammaproteobacteria</taxon>
        <taxon>Enterobacterales</taxon>
        <taxon>Erwiniaceae</taxon>
        <taxon>Buchnera</taxon>
    </lineage>
</organism>
<evidence type="ECO:0000256" key="1">
    <source>
        <dbReference type="ARBA" id="ARBA00003234"/>
    </source>
</evidence>
<dbReference type="SFLD" id="SFLDG01061">
    <property type="entry name" value="methylthiotransferase"/>
    <property type="match status" value="1"/>
</dbReference>
<evidence type="ECO:0000256" key="6">
    <source>
        <dbReference type="ARBA" id="ARBA00022694"/>
    </source>
</evidence>
<protein>
    <recommendedName>
        <fullName evidence="10 14">tRNA-2-methylthio-N(6)-dimethylallyladenosine synthase</fullName>
        <ecNumber evidence="10 14">2.8.4.3</ecNumber>
    </recommendedName>
    <alternativeName>
        <fullName evidence="14">(Dimethylallyl)adenosine tRNA methylthiotransferase MiaB</fullName>
    </alternativeName>
    <alternativeName>
        <fullName evidence="14">tRNA-i(6)A37 methylthiotransferase</fullName>
    </alternativeName>
</protein>
<evidence type="ECO:0000313" key="18">
    <source>
        <dbReference type="EMBL" id="QCI19456.1"/>
    </source>
</evidence>
<dbReference type="InterPro" id="IPR058240">
    <property type="entry name" value="rSAM_sf"/>
</dbReference>
<evidence type="ECO:0000256" key="8">
    <source>
        <dbReference type="ARBA" id="ARBA00023004"/>
    </source>
</evidence>
<evidence type="ECO:0000256" key="11">
    <source>
        <dbReference type="ARBA" id="ARBA00050926"/>
    </source>
</evidence>
<dbReference type="PANTHER" id="PTHR43020:SF2">
    <property type="entry name" value="MITOCHONDRIAL TRNA METHYLTHIOTRANSFERASE CDK5RAP1"/>
    <property type="match status" value="1"/>
</dbReference>
<dbReference type="NCBIfam" id="TIGR01574">
    <property type="entry name" value="miaB-methiolase"/>
    <property type="match status" value="1"/>
</dbReference>
<feature type="binding site" evidence="14">
    <location>
        <position position="11"/>
    </location>
    <ligand>
        <name>[4Fe-4S] cluster</name>
        <dbReference type="ChEBI" id="CHEBI:49883"/>
        <label>1</label>
    </ligand>
</feature>
<keyword evidence="5 14" id="KW-0949">S-adenosyl-L-methionine</keyword>
<evidence type="ECO:0000256" key="14">
    <source>
        <dbReference type="HAMAP-Rule" id="MF_01864"/>
    </source>
</evidence>
<dbReference type="InterPro" id="IPR002792">
    <property type="entry name" value="TRAM_dom"/>
</dbReference>
<evidence type="ECO:0000313" key="19">
    <source>
        <dbReference type="Proteomes" id="UP000298677"/>
    </source>
</evidence>
<dbReference type="PROSITE" id="PS51918">
    <property type="entry name" value="RADICAL_SAM"/>
    <property type="match status" value="1"/>
</dbReference>
<dbReference type="PROSITE" id="PS51449">
    <property type="entry name" value="MTTASE_N"/>
    <property type="match status" value="1"/>
</dbReference>
<dbReference type="InterPro" id="IPR006463">
    <property type="entry name" value="MiaB_methiolase"/>
</dbReference>
<dbReference type="InterPro" id="IPR020612">
    <property type="entry name" value="Methylthiotransferase_CS"/>
</dbReference>
<dbReference type="Gene3D" id="3.80.30.20">
    <property type="entry name" value="tm_1862 like domain"/>
    <property type="match status" value="1"/>
</dbReference>
<dbReference type="PROSITE" id="PS50926">
    <property type="entry name" value="TRAM"/>
    <property type="match status" value="1"/>
</dbReference>
<keyword evidence="4 14" id="KW-0808">Transferase</keyword>
<comment type="cofactor">
    <cofactor evidence="14">
        <name>[4Fe-4S] cluster</name>
        <dbReference type="ChEBI" id="CHEBI:49883"/>
    </cofactor>
    <text evidence="14">Binds 2 [4Fe-4S] clusters. One cluster is coordinated with 3 cysteines and an exchangeable S-adenosyl-L-methionine.</text>
</comment>
<dbReference type="GO" id="GO:0035597">
    <property type="term" value="F:tRNA-2-methylthio-N(6)-dimethylallyladenosine(37) synthase activity"/>
    <property type="evidence" value="ECO:0007669"/>
    <property type="project" value="UniProtKB-EC"/>
</dbReference>
<keyword evidence="9 14" id="KW-0411">Iron-sulfur</keyword>
<sequence length="442" mass="50978">MKKVYIKTWGCQMNEYDSTLIKSFLEKKESYLLIDNAKKADILILNTCSIREKAQEKLFHQLGRWRKLKKDNPNIIIAVGGCVATQEGIKIFNRANYINIIFGTQTLHRLPNMIKSAIVSKKLIVDVINYKSIEKFDNIQYTVTSISRISSLVAIMEGCNKYCSFCIVPYTRGREVSRPVIDIINEIKQLTKLGTREVILLGQNVNSYFGEYINGKKCDFSKLLYYISEINEIYRIRFITSHPLHFTNNLIHAYSKIPQLIDSLHLPVQSGSDRILKLMRRRYSTVQYKIIIEKLKSIRPKMHISSDFIIGFPGETEIDFKKTMALVKDVYFDMSFSFLYSPRPGTPASILKQNTSIEERKKRLFMLQNKIIIQSKKLSLNMLNTTQSVLVDGIAKNDIMKLSGKTMNNRTVYFEGRHSCIGKIVKINITNVSRHTLIGRVI</sequence>
<dbReference type="SMART" id="SM00729">
    <property type="entry name" value="Elp3"/>
    <property type="match status" value="1"/>
</dbReference>
<feature type="binding site" evidence="14">
    <location>
        <position position="48"/>
    </location>
    <ligand>
        <name>[4Fe-4S] cluster</name>
        <dbReference type="ChEBI" id="CHEBI:49883"/>
        <label>1</label>
    </ligand>
</feature>
<dbReference type="EC" id="2.8.4.3" evidence="10 14"/>
<keyword evidence="7 14" id="KW-0479">Metal-binding</keyword>
<evidence type="ECO:0000256" key="9">
    <source>
        <dbReference type="ARBA" id="ARBA00023014"/>
    </source>
</evidence>
<dbReference type="GO" id="GO:0005829">
    <property type="term" value="C:cytosol"/>
    <property type="evidence" value="ECO:0007669"/>
    <property type="project" value="TreeGrafter"/>
</dbReference>
<keyword evidence="3 14" id="KW-0963">Cytoplasm</keyword>
<comment type="catalytic activity">
    <reaction evidence="11">
        <text>N(6)-dimethylallyladenosine(37) in tRNA + (sulfur carrier)-SH + AH2 + S-adenosyl-L-methionine = 2-thio-N(6)-dimethylallyladenosine(37) in tRNA + (sulfur carrier)-H + 5'-deoxyadenosine + L-methionine + A + H(+)</text>
        <dbReference type="Rhea" id="RHEA:36339"/>
        <dbReference type="Rhea" id="RHEA-COMP:10375"/>
        <dbReference type="Rhea" id="RHEA-COMP:10377"/>
        <dbReference type="Rhea" id="RHEA-COMP:14737"/>
        <dbReference type="Rhea" id="RHEA-COMP:14739"/>
        <dbReference type="ChEBI" id="CHEBI:13193"/>
        <dbReference type="ChEBI" id="CHEBI:15378"/>
        <dbReference type="ChEBI" id="CHEBI:17319"/>
        <dbReference type="ChEBI" id="CHEBI:17499"/>
        <dbReference type="ChEBI" id="CHEBI:29917"/>
        <dbReference type="ChEBI" id="CHEBI:57844"/>
        <dbReference type="ChEBI" id="CHEBI:59789"/>
        <dbReference type="ChEBI" id="CHEBI:64428"/>
        <dbReference type="ChEBI" id="CHEBI:74415"/>
        <dbReference type="ChEBI" id="CHEBI:74416"/>
    </reaction>
    <physiologicalReaction direction="left-to-right" evidence="11">
        <dbReference type="Rhea" id="RHEA:36340"/>
    </physiologicalReaction>
</comment>
<keyword evidence="2 14" id="KW-0004">4Fe-4S</keyword>
<dbReference type="SFLD" id="SFLDS00029">
    <property type="entry name" value="Radical_SAM"/>
    <property type="match status" value="1"/>
</dbReference>
<dbReference type="GO" id="GO:0051539">
    <property type="term" value="F:4 iron, 4 sulfur cluster binding"/>
    <property type="evidence" value="ECO:0007669"/>
    <property type="project" value="UniProtKB-UniRule"/>
</dbReference>
<feature type="binding site" evidence="14">
    <location>
        <position position="159"/>
    </location>
    <ligand>
        <name>[4Fe-4S] cluster</name>
        <dbReference type="ChEBI" id="CHEBI:49883"/>
        <label>2</label>
        <note>4Fe-4S-S-AdoMet</note>
    </ligand>
</feature>